<dbReference type="KEGG" id="palb:EJC50_23930"/>
<feature type="domain" description="Major facilitator superfamily (MFS) profile" evidence="7">
    <location>
        <begin position="240"/>
        <end position="428"/>
    </location>
</feature>
<dbReference type="InterPro" id="IPR052528">
    <property type="entry name" value="Sugar_transport-like"/>
</dbReference>
<evidence type="ECO:0000256" key="5">
    <source>
        <dbReference type="ARBA" id="ARBA00023136"/>
    </source>
</evidence>
<dbReference type="GO" id="GO:0005886">
    <property type="term" value="C:plasma membrane"/>
    <property type="evidence" value="ECO:0007669"/>
    <property type="project" value="UniProtKB-SubCell"/>
</dbReference>
<dbReference type="GO" id="GO:0022857">
    <property type="term" value="F:transmembrane transporter activity"/>
    <property type="evidence" value="ECO:0007669"/>
    <property type="project" value="InterPro"/>
</dbReference>
<evidence type="ECO:0000259" key="7">
    <source>
        <dbReference type="PROSITE" id="PS50850"/>
    </source>
</evidence>
<feature type="transmembrane region" description="Helical" evidence="6">
    <location>
        <begin position="305"/>
        <end position="324"/>
    </location>
</feature>
<keyword evidence="5 6" id="KW-0472">Membrane</keyword>
<keyword evidence="2" id="KW-0813">Transport</keyword>
<feature type="transmembrane region" description="Helical" evidence="6">
    <location>
        <begin position="397"/>
        <end position="416"/>
    </location>
</feature>
<dbReference type="AlphaFoldDB" id="A0A3Q8XA92"/>
<sequence>MKSVNRVLRQNIKNNLYNGIAWSIGFNFVTPFIPVLAAKLGASNNDYALLSSVPAILTILLTFPASLLIGKFRQQKRIISGVILLSRFSYLLLFFLPYWHASPMVALIALVSAYSSTNTVIAVSYQSIMGEIIPSSYRNKVFAQRNLWIGITGMITVLVAGYGIDHFTYPYGYQAAVILGFLASLIETWYFQKLRIPSEEEAEAGVRVEARPAVIKQRRRISINPAQAFRKMFEVGGGWPFVLFCACATFYTFSWMAAWPMYSKLKADILHATNTQMSITTVVGSIGSLIGFGMWAKLADRRGNGFTVFVSSLALGLAPFWWAYAPSMNYVYVYDFIGGLVTSGFQQSIFNRLLEIVPEETRHPAISLYTTLSQISAIFAPLVGMSLFTWIDYVPSMILVGIIRVIGALCFLWILLPKRGTRITRSLN</sequence>
<dbReference type="OrthoDB" id="1704268at2"/>
<protein>
    <submittedName>
        <fullName evidence="8">MFS transporter</fullName>
    </submittedName>
</protein>
<dbReference type="InterPro" id="IPR020846">
    <property type="entry name" value="MFS_dom"/>
</dbReference>
<reference evidence="9" key="1">
    <citation type="submission" date="2018-12" db="EMBL/GenBank/DDBJ databases">
        <title>Genome sequence of Peanibacillus sp.</title>
        <authorList>
            <person name="Subramani G."/>
            <person name="Srinivasan S."/>
            <person name="Kim M.K."/>
        </authorList>
    </citation>
    <scope>NUCLEOTIDE SEQUENCE [LARGE SCALE GENOMIC DNA]</scope>
    <source>
        <strain evidence="9">18JY67-1</strain>
    </source>
</reference>
<feature type="transmembrane region" description="Helical" evidence="6">
    <location>
        <begin position="239"/>
        <end position="258"/>
    </location>
</feature>
<dbReference type="Pfam" id="PF07690">
    <property type="entry name" value="MFS_1"/>
    <property type="match status" value="1"/>
</dbReference>
<evidence type="ECO:0000256" key="4">
    <source>
        <dbReference type="ARBA" id="ARBA00022989"/>
    </source>
</evidence>
<dbReference type="PROSITE" id="PS50850">
    <property type="entry name" value="MFS"/>
    <property type="match status" value="1"/>
</dbReference>
<accession>A0A3Q8XA92</accession>
<dbReference type="InterPro" id="IPR011701">
    <property type="entry name" value="MFS"/>
</dbReference>
<feature type="transmembrane region" description="Helical" evidence="6">
    <location>
        <begin position="20"/>
        <end position="41"/>
    </location>
</feature>
<dbReference type="PANTHER" id="PTHR23526:SF2">
    <property type="entry name" value="MAJOR FACILITATOR SUPERFAMILY (MFS) PROFILE DOMAIN-CONTAINING PROTEIN"/>
    <property type="match status" value="1"/>
</dbReference>
<feature type="transmembrane region" description="Helical" evidence="6">
    <location>
        <begin position="146"/>
        <end position="164"/>
    </location>
</feature>
<dbReference type="SUPFAM" id="SSF103473">
    <property type="entry name" value="MFS general substrate transporter"/>
    <property type="match status" value="1"/>
</dbReference>
<evidence type="ECO:0000313" key="8">
    <source>
        <dbReference type="EMBL" id="AZN42393.1"/>
    </source>
</evidence>
<dbReference type="PANTHER" id="PTHR23526">
    <property type="entry name" value="INTEGRAL MEMBRANE TRANSPORT PROTEIN-RELATED"/>
    <property type="match status" value="1"/>
</dbReference>
<name>A0A3Q8XA92_9BACL</name>
<feature type="transmembrane region" description="Helical" evidence="6">
    <location>
        <begin position="105"/>
        <end position="125"/>
    </location>
</feature>
<evidence type="ECO:0000256" key="1">
    <source>
        <dbReference type="ARBA" id="ARBA00004651"/>
    </source>
</evidence>
<organism evidence="8 9">
    <name type="scientific">Paenibacillus albus</name>
    <dbReference type="NCBI Taxonomy" id="2495582"/>
    <lineage>
        <taxon>Bacteria</taxon>
        <taxon>Bacillati</taxon>
        <taxon>Bacillota</taxon>
        <taxon>Bacilli</taxon>
        <taxon>Bacillales</taxon>
        <taxon>Paenibacillaceae</taxon>
        <taxon>Paenibacillus</taxon>
    </lineage>
</organism>
<gene>
    <name evidence="8" type="ORF">EJC50_23930</name>
</gene>
<proteinExistence type="predicted"/>
<evidence type="ECO:0000256" key="2">
    <source>
        <dbReference type="ARBA" id="ARBA00022448"/>
    </source>
</evidence>
<keyword evidence="4 6" id="KW-1133">Transmembrane helix</keyword>
<dbReference type="InterPro" id="IPR036259">
    <property type="entry name" value="MFS_trans_sf"/>
</dbReference>
<feature type="transmembrane region" description="Helical" evidence="6">
    <location>
        <begin position="81"/>
        <end position="99"/>
    </location>
</feature>
<feature type="transmembrane region" description="Helical" evidence="6">
    <location>
        <begin position="278"/>
        <end position="298"/>
    </location>
</feature>
<evidence type="ECO:0000313" key="9">
    <source>
        <dbReference type="Proteomes" id="UP000272528"/>
    </source>
</evidence>
<comment type="subcellular location">
    <subcellularLocation>
        <location evidence="1">Cell membrane</location>
        <topology evidence="1">Multi-pass membrane protein</topology>
    </subcellularLocation>
</comment>
<feature type="transmembrane region" description="Helical" evidence="6">
    <location>
        <begin position="47"/>
        <end position="69"/>
    </location>
</feature>
<feature type="transmembrane region" description="Helical" evidence="6">
    <location>
        <begin position="170"/>
        <end position="191"/>
    </location>
</feature>
<keyword evidence="3 6" id="KW-0812">Transmembrane</keyword>
<evidence type="ECO:0000256" key="6">
    <source>
        <dbReference type="SAM" id="Phobius"/>
    </source>
</evidence>
<evidence type="ECO:0000256" key="3">
    <source>
        <dbReference type="ARBA" id="ARBA00022692"/>
    </source>
</evidence>
<dbReference type="Gene3D" id="1.20.1250.20">
    <property type="entry name" value="MFS general substrate transporter like domains"/>
    <property type="match status" value="1"/>
</dbReference>
<dbReference type="EMBL" id="CP034437">
    <property type="protein sequence ID" value="AZN42393.1"/>
    <property type="molecule type" value="Genomic_DNA"/>
</dbReference>
<keyword evidence="9" id="KW-1185">Reference proteome</keyword>
<dbReference type="Proteomes" id="UP000272528">
    <property type="component" value="Chromosome"/>
</dbReference>
<dbReference type="RefSeq" id="WP_126018081.1">
    <property type="nucleotide sequence ID" value="NZ_CP034437.1"/>
</dbReference>